<name>A0A7W8UK12_9HYPH</name>
<sequence>MLRRSMDPVILNLGEKTTSKIALWPKSEFQLRALRPAPAALSTAKT</sequence>
<evidence type="ECO:0000313" key="2">
    <source>
        <dbReference type="Proteomes" id="UP000528824"/>
    </source>
</evidence>
<accession>A0A7W8UK12</accession>
<dbReference type="EMBL" id="JACHBC010000001">
    <property type="protein sequence ID" value="MBB5559373.1"/>
    <property type="molecule type" value="Genomic_DNA"/>
</dbReference>
<evidence type="ECO:0000313" key="1">
    <source>
        <dbReference type="EMBL" id="MBB5559373.1"/>
    </source>
</evidence>
<comment type="caution">
    <text evidence="1">The sequence shown here is derived from an EMBL/GenBank/DDBJ whole genome shotgun (WGS) entry which is preliminary data.</text>
</comment>
<proteinExistence type="predicted"/>
<protein>
    <submittedName>
        <fullName evidence="1">Uncharacterized protein</fullName>
    </submittedName>
</protein>
<organism evidence="1 2">
    <name type="scientific">Rhizobium lentis</name>
    <dbReference type="NCBI Taxonomy" id="1138194"/>
    <lineage>
        <taxon>Bacteria</taxon>
        <taxon>Pseudomonadati</taxon>
        <taxon>Pseudomonadota</taxon>
        <taxon>Alphaproteobacteria</taxon>
        <taxon>Hyphomicrobiales</taxon>
        <taxon>Rhizobiaceae</taxon>
        <taxon>Rhizobium/Agrobacterium group</taxon>
        <taxon>Rhizobium</taxon>
    </lineage>
</organism>
<dbReference type="AlphaFoldDB" id="A0A7W8UK12"/>
<gene>
    <name evidence="1" type="ORF">GGI59_001000</name>
</gene>
<keyword evidence="2" id="KW-1185">Reference proteome</keyword>
<reference evidence="1 2" key="1">
    <citation type="submission" date="2020-08" db="EMBL/GenBank/DDBJ databases">
        <title>Genomic Encyclopedia of Type Strains, Phase IV (KMG-V): Genome sequencing to study the core and pangenomes of soil and plant-associated prokaryotes.</title>
        <authorList>
            <person name="Whitman W."/>
        </authorList>
    </citation>
    <scope>NUCLEOTIDE SEQUENCE [LARGE SCALE GENOMIC DNA]</scope>
    <source>
        <strain evidence="1 2">SEMIA 4034</strain>
    </source>
</reference>
<dbReference type="Proteomes" id="UP000528824">
    <property type="component" value="Unassembled WGS sequence"/>
</dbReference>